<dbReference type="PANTHER" id="PTHR21666:SF270">
    <property type="entry name" value="MUREIN HYDROLASE ACTIVATOR ENVC"/>
    <property type="match status" value="1"/>
</dbReference>
<dbReference type="InterPro" id="IPR011055">
    <property type="entry name" value="Dup_hybrid_motif"/>
</dbReference>
<dbReference type="RefSeq" id="WP_245861198.1">
    <property type="nucleotide sequence ID" value="NZ_PGFB01000001.1"/>
</dbReference>
<evidence type="ECO:0000256" key="3">
    <source>
        <dbReference type="SAM" id="SignalP"/>
    </source>
</evidence>
<protein>
    <submittedName>
        <fullName evidence="5">Murein DD-endopeptidase MepM/ murein hydrolase activator NlpD</fullName>
    </submittedName>
</protein>
<feature type="compositionally biased region" description="Low complexity" evidence="2">
    <location>
        <begin position="151"/>
        <end position="171"/>
    </location>
</feature>
<dbReference type="Pfam" id="PF01551">
    <property type="entry name" value="Peptidase_M23"/>
    <property type="match status" value="1"/>
</dbReference>
<dbReference type="PANTHER" id="PTHR21666">
    <property type="entry name" value="PEPTIDASE-RELATED"/>
    <property type="match status" value="1"/>
</dbReference>
<reference evidence="5 6" key="1">
    <citation type="submission" date="2017-11" db="EMBL/GenBank/DDBJ databases">
        <title>Genomic Encyclopedia of Archaeal and Bacterial Type Strains, Phase II (KMG-II): From Individual Species to Whole Genera.</title>
        <authorList>
            <person name="Goeker M."/>
        </authorList>
    </citation>
    <scope>NUCLEOTIDE SEQUENCE [LARGE SCALE GENOMIC DNA]</scope>
    <source>
        <strain evidence="5 6">DSM 25625</strain>
    </source>
</reference>
<keyword evidence="6" id="KW-1185">Reference proteome</keyword>
<keyword evidence="3" id="KW-0732">Signal</keyword>
<organism evidence="5 6">
    <name type="scientific">Compostimonas suwonensis</name>
    <dbReference type="NCBI Taxonomy" id="1048394"/>
    <lineage>
        <taxon>Bacteria</taxon>
        <taxon>Bacillati</taxon>
        <taxon>Actinomycetota</taxon>
        <taxon>Actinomycetes</taxon>
        <taxon>Micrococcales</taxon>
        <taxon>Microbacteriaceae</taxon>
        <taxon>Compostimonas</taxon>
    </lineage>
</organism>
<evidence type="ECO:0000256" key="1">
    <source>
        <dbReference type="SAM" id="Coils"/>
    </source>
</evidence>
<evidence type="ECO:0000256" key="2">
    <source>
        <dbReference type="SAM" id="MobiDB-lite"/>
    </source>
</evidence>
<comment type="caution">
    <text evidence="5">The sequence shown here is derived from an EMBL/GenBank/DDBJ whole genome shotgun (WGS) entry which is preliminary data.</text>
</comment>
<dbReference type="Gene3D" id="2.70.70.10">
    <property type="entry name" value="Glucose Permease (Domain IIA)"/>
    <property type="match status" value="1"/>
</dbReference>
<evidence type="ECO:0000259" key="4">
    <source>
        <dbReference type="Pfam" id="PF01551"/>
    </source>
</evidence>
<dbReference type="InterPro" id="IPR016047">
    <property type="entry name" value="M23ase_b-sheet_dom"/>
</dbReference>
<dbReference type="GO" id="GO:0004222">
    <property type="term" value="F:metalloendopeptidase activity"/>
    <property type="evidence" value="ECO:0007669"/>
    <property type="project" value="TreeGrafter"/>
</dbReference>
<sequence length="505" mass="51305">MAHSLATASLLVMSLLALGGTPAAFAQGVAGAESARVSSWSAEAGDDGVQDASSILFATEETPSSEPPATDAPGTESPTPEPDGTEPPATEPPATEPPATDPPATEPPTTDPPTTEPPSTDVPSTDPPTTGTPTPEPSGSSTPTPPPATPGLPTVTPEIPGSTPAATAPGAERTSLSADTAASVAKLLVLRQRIDSGRVAITTAEKAYDAGQTARTTGLDRARRLDRDAATALKQSQQAAGTYVRMLREGLTAPGTLDVLFAADDASLLHDLASADRLARLSEHPASVSERVVAYREESKNLTARAEQTRTAANEIPLDQLAAAVNDAHKNVTDLEDQLAEVTAIESASSQVRAFANLPTDAGQLSEQGWALPTRGRISDGYGLRPNRPLPDVNEFHSGTDVAAPCGTPIYAATAGTVVQAQPEGTLGNWIMIDHGSGISTGYGHIANGGTAVAVGAQVQAGQVIAIVGSTGASTGCHLHFEVHIDGVAIDSVPFLAARGVALGG</sequence>
<proteinExistence type="predicted"/>
<name>A0A2M9C3Q0_9MICO</name>
<feature type="region of interest" description="Disordered" evidence="2">
    <location>
        <begin position="37"/>
        <end position="178"/>
    </location>
</feature>
<accession>A0A2M9C3Q0</accession>
<feature type="coiled-coil region" evidence="1">
    <location>
        <begin position="318"/>
        <end position="345"/>
    </location>
</feature>
<feature type="signal peptide" evidence="3">
    <location>
        <begin position="1"/>
        <end position="26"/>
    </location>
</feature>
<evidence type="ECO:0000313" key="6">
    <source>
        <dbReference type="Proteomes" id="UP000230161"/>
    </source>
</evidence>
<dbReference type="SUPFAM" id="SSF51261">
    <property type="entry name" value="Duplicated hybrid motif"/>
    <property type="match status" value="1"/>
</dbReference>
<feature type="domain" description="M23ase beta-sheet core" evidence="4">
    <location>
        <begin position="396"/>
        <end position="491"/>
    </location>
</feature>
<feature type="compositionally biased region" description="Pro residues" evidence="2">
    <location>
        <begin position="89"/>
        <end position="116"/>
    </location>
</feature>
<dbReference type="CDD" id="cd12797">
    <property type="entry name" value="M23_peptidase"/>
    <property type="match status" value="1"/>
</dbReference>
<feature type="compositionally biased region" description="Low complexity" evidence="2">
    <location>
        <begin position="117"/>
        <end position="142"/>
    </location>
</feature>
<feature type="chain" id="PRO_5014689582" evidence="3">
    <location>
        <begin position="27"/>
        <end position="505"/>
    </location>
</feature>
<gene>
    <name evidence="5" type="ORF">CLV54_0189</name>
</gene>
<keyword evidence="5" id="KW-0378">Hydrolase</keyword>
<dbReference type="AlphaFoldDB" id="A0A2M9C3Q0"/>
<dbReference type="InterPro" id="IPR050570">
    <property type="entry name" value="Cell_wall_metabolism_enzyme"/>
</dbReference>
<dbReference type="EMBL" id="PGFB01000001">
    <property type="protein sequence ID" value="PJJ65160.1"/>
    <property type="molecule type" value="Genomic_DNA"/>
</dbReference>
<evidence type="ECO:0000313" key="5">
    <source>
        <dbReference type="EMBL" id="PJJ65160.1"/>
    </source>
</evidence>
<keyword evidence="1" id="KW-0175">Coiled coil</keyword>
<dbReference type="Proteomes" id="UP000230161">
    <property type="component" value="Unassembled WGS sequence"/>
</dbReference>